<dbReference type="GO" id="GO:0005975">
    <property type="term" value="P:carbohydrate metabolic process"/>
    <property type="evidence" value="ECO:0007669"/>
    <property type="project" value="InterPro"/>
</dbReference>
<dbReference type="InterPro" id="IPR013189">
    <property type="entry name" value="Glyco_hydro_32_C"/>
</dbReference>
<proteinExistence type="inferred from homology"/>
<dbReference type="CDD" id="cd08996">
    <property type="entry name" value="GH32_FFase"/>
    <property type="match status" value="1"/>
</dbReference>
<gene>
    <name evidence="8" type="ORF">NK662_19355</name>
</gene>
<evidence type="ECO:0000259" key="7">
    <source>
        <dbReference type="Pfam" id="PF08244"/>
    </source>
</evidence>
<dbReference type="PANTHER" id="PTHR43101:SF1">
    <property type="entry name" value="BETA-FRUCTOSIDASE"/>
    <property type="match status" value="1"/>
</dbReference>
<dbReference type="EC" id="3.2.1.26" evidence="2"/>
<dbReference type="SUPFAM" id="SSF49899">
    <property type="entry name" value="Concanavalin A-like lectins/glucanases"/>
    <property type="match status" value="1"/>
</dbReference>
<evidence type="ECO:0000256" key="1">
    <source>
        <dbReference type="ARBA" id="ARBA00009902"/>
    </source>
</evidence>
<dbReference type="AlphaFoldDB" id="A0AA42BUM5"/>
<comment type="caution">
    <text evidence="8">The sequence shown here is derived from an EMBL/GenBank/DDBJ whole genome shotgun (WGS) entry which is preliminary data.</text>
</comment>
<protein>
    <recommendedName>
        <fullName evidence="2">beta-fructofuranosidase</fullName>
        <ecNumber evidence="2">3.2.1.26</ecNumber>
    </recommendedName>
</protein>
<dbReference type="Proteomes" id="UP001156102">
    <property type="component" value="Unassembled WGS sequence"/>
</dbReference>
<comment type="similarity">
    <text evidence="1 5">Belongs to the glycosyl hydrolase 32 family.</text>
</comment>
<name>A0AA42BUM5_9BACI</name>
<evidence type="ECO:0000313" key="8">
    <source>
        <dbReference type="EMBL" id="MCP8970678.1"/>
    </source>
</evidence>
<dbReference type="Pfam" id="PF00251">
    <property type="entry name" value="Glyco_hydro_32N"/>
    <property type="match status" value="1"/>
</dbReference>
<feature type="domain" description="Glycosyl hydrolase family 32 N-terminal" evidence="6">
    <location>
        <begin position="25"/>
        <end position="334"/>
    </location>
</feature>
<evidence type="ECO:0000256" key="5">
    <source>
        <dbReference type="RuleBase" id="RU362110"/>
    </source>
</evidence>
<keyword evidence="4 5" id="KW-0326">Glycosidase</keyword>
<evidence type="ECO:0000313" key="9">
    <source>
        <dbReference type="Proteomes" id="UP001156102"/>
    </source>
</evidence>
<evidence type="ECO:0000256" key="4">
    <source>
        <dbReference type="ARBA" id="ARBA00023295"/>
    </source>
</evidence>
<dbReference type="GO" id="GO:0004564">
    <property type="term" value="F:beta-fructofuranosidase activity"/>
    <property type="evidence" value="ECO:0007669"/>
    <property type="project" value="UniProtKB-EC"/>
</dbReference>
<dbReference type="RefSeq" id="WP_254760603.1">
    <property type="nucleotide sequence ID" value="NZ_JANCLT010000013.1"/>
</dbReference>
<dbReference type="Gene3D" id="2.115.10.20">
    <property type="entry name" value="Glycosyl hydrolase domain, family 43"/>
    <property type="match status" value="1"/>
</dbReference>
<dbReference type="InterPro" id="IPR013320">
    <property type="entry name" value="ConA-like_dom_sf"/>
</dbReference>
<keyword evidence="9" id="KW-1185">Reference proteome</keyword>
<dbReference type="InterPro" id="IPR051214">
    <property type="entry name" value="GH32_Enzymes"/>
</dbReference>
<reference evidence="8" key="1">
    <citation type="submission" date="2022-07" db="EMBL/GenBank/DDBJ databases">
        <authorList>
            <person name="Li W.-J."/>
            <person name="Deng Q.-Q."/>
        </authorList>
    </citation>
    <scope>NUCLEOTIDE SEQUENCE</scope>
    <source>
        <strain evidence="8">SYSU M60031</strain>
    </source>
</reference>
<dbReference type="PANTHER" id="PTHR43101">
    <property type="entry name" value="BETA-FRUCTOSIDASE"/>
    <property type="match status" value="1"/>
</dbReference>
<evidence type="ECO:0000256" key="3">
    <source>
        <dbReference type="ARBA" id="ARBA00022801"/>
    </source>
</evidence>
<accession>A0AA42BUM5</accession>
<dbReference type="InterPro" id="IPR023296">
    <property type="entry name" value="Glyco_hydro_beta-prop_sf"/>
</dbReference>
<dbReference type="SUPFAM" id="SSF75005">
    <property type="entry name" value="Arabinanase/levansucrase/invertase"/>
    <property type="match status" value="1"/>
</dbReference>
<dbReference type="InterPro" id="IPR013148">
    <property type="entry name" value="Glyco_hydro_32_N"/>
</dbReference>
<evidence type="ECO:0000259" key="6">
    <source>
        <dbReference type="Pfam" id="PF00251"/>
    </source>
</evidence>
<sequence>MNKLQAADMYIQQHKEKVQSRPLLHFTAETGWINDPNGFSFYKGEYHLFYQYNPYDVVWSDMHWGHVTTRNFIDWTYQPVALANDKVYDANGCFSGSAIEKDGKLYLMYTGHIDPNMGFDKDESQIIQQQCVAVSEDGIHFEKYAGNPVIGIHNLPEGYLICDFRDPKVVEHDGVYYVVLAVRNAARRGEILMFKSDDMLNWNFHASIYQTAAADNIMLECPDLFRLDGRDVLLFSIMPCDPEFAGEVTHKTAYVIGEMDYEAGRFHPASEGLLDSGNSFYAPQSAAGKNGERLLIGWMQSWKQAHPPREYGFNGMMSLPRELRIQGQTLLQQPAKEVREHFGSPVVHEKVALQTGEALELAGGKAGYLRLEVSGRQSFQVELHKGKGKSTRLEVDAANGSLRFISDYGESEAITLSTDLTALEIFTDVHSVEVFVNAGEQVLSFTAYDPDKGQNVCIRGLGEAMLEKVVYAVK</sequence>
<keyword evidence="3 5" id="KW-0378">Hydrolase</keyword>
<dbReference type="EMBL" id="JANCLT010000013">
    <property type="protein sequence ID" value="MCP8970678.1"/>
    <property type="molecule type" value="Genomic_DNA"/>
</dbReference>
<evidence type="ECO:0000256" key="2">
    <source>
        <dbReference type="ARBA" id="ARBA00012758"/>
    </source>
</evidence>
<organism evidence="8 9">
    <name type="scientific">Ectobacillus ponti</name>
    <dbReference type="NCBI Taxonomy" id="2961894"/>
    <lineage>
        <taxon>Bacteria</taxon>
        <taxon>Bacillati</taxon>
        <taxon>Bacillota</taxon>
        <taxon>Bacilli</taxon>
        <taxon>Bacillales</taxon>
        <taxon>Bacillaceae</taxon>
        <taxon>Ectobacillus</taxon>
    </lineage>
</organism>
<dbReference type="SMART" id="SM00640">
    <property type="entry name" value="Glyco_32"/>
    <property type="match status" value="1"/>
</dbReference>
<dbReference type="Pfam" id="PF08244">
    <property type="entry name" value="Glyco_hydro_32C"/>
    <property type="match status" value="1"/>
</dbReference>
<feature type="domain" description="Glycosyl hydrolase family 32 C-terminal" evidence="7">
    <location>
        <begin position="364"/>
        <end position="452"/>
    </location>
</feature>
<dbReference type="InterPro" id="IPR001362">
    <property type="entry name" value="Glyco_hydro_32"/>
</dbReference>
<dbReference type="Gene3D" id="2.60.120.560">
    <property type="entry name" value="Exo-inulinase, domain 1"/>
    <property type="match status" value="1"/>
</dbReference>